<sequence length="177" mass="19485">MQKTEPAVEPSSTPLSIYCPSPCHQHVRLCCLSRLVLCPTRYFLFLRIPVFFFCAGNPVVDGEAITRAESISTGQDAVVSQGCTFDSISGNPCNDPRLGFAALTLTDFSSGLNGQVAFTNETIWAIYEMLPWPNAVPVARDLAAGRLVQSRRSLGRAAGDLASRRNRTRKHHFLNRE</sequence>
<dbReference type="Proteomes" id="UP000202511">
    <property type="component" value="Segment"/>
</dbReference>
<evidence type="ECO:0000313" key="2">
    <source>
        <dbReference type="EMBL" id="AJF97030.1"/>
    </source>
</evidence>
<evidence type="ECO:0000313" key="3">
    <source>
        <dbReference type="Proteomes" id="UP000202511"/>
    </source>
</evidence>
<evidence type="ECO:0000256" key="1">
    <source>
        <dbReference type="SAM" id="MobiDB-lite"/>
    </source>
</evidence>
<dbReference type="EMBL" id="KP136319">
    <property type="protein sequence ID" value="AJF97030.1"/>
    <property type="molecule type" value="Genomic_DNA"/>
</dbReference>
<dbReference type="OrthoDB" id="6302at10239"/>
<organism evidence="2 3">
    <name type="scientific">Pandoravirus inopinatum</name>
    <dbReference type="NCBI Taxonomy" id="1605721"/>
    <lineage>
        <taxon>Viruses</taxon>
        <taxon>Pandoravirus</taxon>
    </lineage>
</organism>
<protein>
    <submittedName>
        <fullName evidence="2">Uncharacterized protein</fullName>
    </submittedName>
</protein>
<reference evidence="2 3" key="1">
    <citation type="journal article" date="2015" name="Parasitol. Res.">
        <title>Viruses in close associations with free-living amoebae.</title>
        <authorList>
            <person name="Scheid P."/>
        </authorList>
    </citation>
    <scope>NUCLEOTIDE SEQUENCE [LARGE SCALE GENOMIC DNA]</scope>
    <source>
        <strain evidence="2">KlaHel</strain>
    </source>
</reference>
<dbReference type="GeneID" id="23461947"/>
<dbReference type="Pfam" id="PF19559">
    <property type="entry name" value="DUF6081"/>
    <property type="match status" value="1"/>
</dbReference>
<dbReference type="KEGG" id="vg:23461947"/>
<dbReference type="RefSeq" id="YP_009119265.1">
    <property type="nucleotide sequence ID" value="NC_026440.1"/>
</dbReference>
<feature type="region of interest" description="Disordered" evidence="1">
    <location>
        <begin position="158"/>
        <end position="177"/>
    </location>
</feature>
<name>A0A0B5J5R8_9VIRU</name>
<dbReference type="InterPro" id="IPR045727">
    <property type="entry name" value="DUF6081"/>
</dbReference>
<proteinExistence type="predicted"/>
<feature type="compositionally biased region" description="Basic residues" evidence="1">
    <location>
        <begin position="164"/>
        <end position="177"/>
    </location>
</feature>
<accession>A0A0B5J5R8</accession>